<evidence type="ECO:0000259" key="7">
    <source>
        <dbReference type="PROSITE" id="PS50063"/>
    </source>
</evidence>
<dbReference type="InterPro" id="IPR003093">
    <property type="entry name" value="Bcl2_BH4"/>
</dbReference>
<evidence type="ECO:0000256" key="2">
    <source>
        <dbReference type="ARBA" id="ARBA00009458"/>
    </source>
</evidence>
<dbReference type="SMART" id="SM00337">
    <property type="entry name" value="BCL"/>
    <property type="match status" value="1"/>
</dbReference>
<comment type="subcellular location">
    <subcellularLocation>
        <location evidence="1">Membrane</location>
    </subcellularLocation>
</comment>
<feature type="domain" description="Apoptosis regulator Bcl-2 family BH4" evidence="7">
    <location>
        <begin position="15"/>
        <end position="34"/>
    </location>
</feature>
<comment type="caution">
    <text evidence="8">The sequence shown here is derived from an EMBL/GenBank/DDBJ whole genome shotgun (WGS) entry which is preliminary data.</text>
</comment>
<evidence type="ECO:0000313" key="8">
    <source>
        <dbReference type="EMBL" id="KAK2183159.1"/>
    </source>
</evidence>
<dbReference type="Proteomes" id="UP001209878">
    <property type="component" value="Unassembled WGS sequence"/>
</dbReference>
<dbReference type="GO" id="GO:0042981">
    <property type="term" value="P:regulation of apoptotic process"/>
    <property type="evidence" value="ECO:0007669"/>
    <property type="project" value="InterPro"/>
</dbReference>
<feature type="transmembrane region" description="Helical" evidence="6">
    <location>
        <begin position="153"/>
        <end position="175"/>
    </location>
</feature>
<keyword evidence="9" id="KW-1185">Reference proteome</keyword>
<dbReference type="InterPro" id="IPR036834">
    <property type="entry name" value="Bcl-2-like_sf"/>
</dbReference>
<dbReference type="GO" id="GO:0008630">
    <property type="term" value="P:intrinsic apoptotic signaling pathway in response to DNA damage"/>
    <property type="evidence" value="ECO:0007669"/>
    <property type="project" value="TreeGrafter"/>
</dbReference>
<gene>
    <name evidence="8" type="ORF">NP493_322g02052</name>
</gene>
<dbReference type="CDD" id="cd06845">
    <property type="entry name" value="Bcl-2_like"/>
    <property type="match status" value="1"/>
</dbReference>
<evidence type="ECO:0000256" key="4">
    <source>
        <dbReference type="ARBA" id="ARBA00023136"/>
    </source>
</evidence>
<dbReference type="PRINTS" id="PR01862">
    <property type="entry name" value="BCL2FAMILY"/>
</dbReference>
<evidence type="ECO:0000256" key="1">
    <source>
        <dbReference type="ARBA" id="ARBA00004370"/>
    </source>
</evidence>
<sequence>MRTTGTAATTTGMETRRLVADYINFRLQKQGLRWSTCPELPAVPTNVERAMRLLGEEFETRYTEVFQEMCNQLHITPNNAQPTFVAIVNELFSDGIKWGRIVALFSFGGALAVQCVEKEMPVLVDNVVEWVANYVDSNLQSWIQENGGWVRTILLLLLYSSCIFCLSCAFGYSAVGCKNNRYWSASLSLDAR</sequence>
<dbReference type="PRINTS" id="PR01865">
    <property type="entry name" value="APOPREGBCLW"/>
</dbReference>
<evidence type="ECO:0000256" key="6">
    <source>
        <dbReference type="SAM" id="Phobius"/>
    </source>
</evidence>
<accession>A0AAD9NWC9</accession>
<dbReference type="InterPro" id="IPR002475">
    <property type="entry name" value="Bcl2-like"/>
</dbReference>
<dbReference type="PROSITE" id="PS50063">
    <property type="entry name" value="BH4_2"/>
    <property type="match status" value="1"/>
</dbReference>
<dbReference type="EMBL" id="JAODUO010000321">
    <property type="protein sequence ID" value="KAK2183159.1"/>
    <property type="molecule type" value="Genomic_DNA"/>
</dbReference>
<dbReference type="InterPro" id="IPR026298">
    <property type="entry name" value="Bcl-2_fam"/>
</dbReference>
<evidence type="ECO:0000256" key="3">
    <source>
        <dbReference type="ARBA" id="ARBA00022703"/>
    </source>
</evidence>
<keyword evidence="3 5" id="KW-0053">Apoptosis</keyword>
<dbReference type="GO" id="GO:0051400">
    <property type="term" value="F:BH domain binding"/>
    <property type="evidence" value="ECO:0007669"/>
    <property type="project" value="TreeGrafter"/>
</dbReference>
<evidence type="ECO:0000256" key="5">
    <source>
        <dbReference type="PROSITE-ProRule" id="PRU00025"/>
    </source>
</evidence>
<keyword evidence="4 6" id="KW-0472">Membrane</keyword>
<evidence type="ECO:0000313" key="9">
    <source>
        <dbReference type="Proteomes" id="UP001209878"/>
    </source>
</evidence>
<dbReference type="Gene3D" id="1.10.437.10">
    <property type="entry name" value="Blc2-like"/>
    <property type="match status" value="1"/>
</dbReference>
<keyword evidence="6" id="KW-0812">Transmembrane</keyword>
<dbReference type="GO" id="GO:0001836">
    <property type="term" value="P:release of cytochrome c from mitochondria"/>
    <property type="evidence" value="ECO:0007669"/>
    <property type="project" value="TreeGrafter"/>
</dbReference>
<dbReference type="PROSITE" id="PS50062">
    <property type="entry name" value="BCL2_FAMILY"/>
    <property type="match status" value="1"/>
</dbReference>
<protein>
    <recommendedName>
        <fullName evidence="7">Apoptosis regulator Bcl-2 family BH4 domain-containing protein</fullName>
    </recommendedName>
</protein>
<dbReference type="SUPFAM" id="SSF56854">
    <property type="entry name" value="Bcl-2 inhibitors of programmed cell death"/>
    <property type="match status" value="1"/>
</dbReference>
<feature type="short sequence motif" description="BH4" evidence="5">
    <location>
        <begin position="15"/>
        <end position="34"/>
    </location>
</feature>
<dbReference type="InterPro" id="IPR013280">
    <property type="entry name" value="Apop_reg_BclW"/>
</dbReference>
<reference evidence="8" key="1">
    <citation type="journal article" date="2023" name="Mol. Biol. Evol.">
        <title>Third-Generation Sequencing Reveals the Adaptive Role of the Epigenome in Three Deep-Sea Polychaetes.</title>
        <authorList>
            <person name="Perez M."/>
            <person name="Aroh O."/>
            <person name="Sun Y."/>
            <person name="Lan Y."/>
            <person name="Juniper S.K."/>
            <person name="Young C.R."/>
            <person name="Angers B."/>
            <person name="Qian P.Y."/>
        </authorList>
    </citation>
    <scope>NUCLEOTIDE SEQUENCE</scope>
    <source>
        <strain evidence="8">R07B-5</strain>
    </source>
</reference>
<dbReference type="GO" id="GO:0005741">
    <property type="term" value="C:mitochondrial outer membrane"/>
    <property type="evidence" value="ECO:0007669"/>
    <property type="project" value="TreeGrafter"/>
</dbReference>
<dbReference type="PANTHER" id="PTHR11256:SF50">
    <property type="entry name" value="APOPTOSIS REGULATOR CED-9"/>
    <property type="match status" value="1"/>
</dbReference>
<dbReference type="GO" id="GO:0097192">
    <property type="term" value="P:extrinsic apoptotic signaling pathway in absence of ligand"/>
    <property type="evidence" value="ECO:0007669"/>
    <property type="project" value="TreeGrafter"/>
</dbReference>
<proteinExistence type="inferred from homology"/>
<keyword evidence="6" id="KW-1133">Transmembrane helix</keyword>
<dbReference type="Pfam" id="PF00452">
    <property type="entry name" value="Bcl-2"/>
    <property type="match status" value="1"/>
</dbReference>
<dbReference type="AlphaFoldDB" id="A0AAD9NWC9"/>
<comment type="similarity">
    <text evidence="2">Belongs to the Bcl-2 family.</text>
</comment>
<dbReference type="PANTHER" id="PTHR11256">
    <property type="entry name" value="BCL-2 RELATED"/>
    <property type="match status" value="1"/>
</dbReference>
<dbReference type="InterPro" id="IPR046371">
    <property type="entry name" value="Bcl-2_BH1-3"/>
</dbReference>
<organism evidence="8 9">
    <name type="scientific">Ridgeia piscesae</name>
    <name type="common">Tubeworm</name>
    <dbReference type="NCBI Taxonomy" id="27915"/>
    <lineage>
        <taxon>Eukaryota</taxon>
        <taxon>Metazoa</taxon>
        <taxon>Spiralia</taxon>
        <taxon>Lophotrochozoa</taxon>
        <taxon>Annelida</taxon>
        <taxon>Polychaeta</taxon>
        <taxon>Sedentaria</taxon>
        <taxon>Canalipalpata</taxon>
        <taxon>Sabellida</taxon>
        <taxon>Siboglinidae</taxon>
        <taxon>Ridgeia</taxon>
    </lineage>
</organism>
<name>A0AAD9NWC9_RIDPI</name>